<reference evidence="3 4" key="1">
    <citation type="submission" date="2016-10" db="EMBL/GenBank/DDBJ databases">
        <authorList>
            <person name="Varghese N."/>
            <person name="Submissions S."/>
        </authorList>
    </citation>
    <scope>NUCLEOTIDE SEQUENCE [LARGE SCALE GENOMIC DNA]</scope>
    <source>
        <strain evidence="3 4">22B</strain>
    </source>
</reference>
<dbReference type="AlphaFoldDB" id="A0A662ZBY1"/>
<dbReference type="GO" id="GO:0006310">
    <property type="term" value="P:DNA recombination"/>
    <property type="evidence" value="ECO:0007669"/>
    <property type="project" value="UniProtKB-KW"/>
</dbReference>
<dbReference type="Pfam" id="PF00589">
    <property type="entry name" value="Phage_integrase"/>
    <property type="match status" value="1"/>
</dbReference>
<name>A0A662ZBY1_9GAMM</name>
<dbReference type="PROSITE" id="PS51898">
    <property type="entry name" value="TYR_RECOMBINASE"/>
    <property type="match status" value="1"/>
</dbReference>
<keyword evidence="1" id="KW-0233">DNA recombination</keyword>
<sequence>MTLRASEVVALKVENIHLGTPSYMNVYGKGAKTRQIPIPSFLENELKTYMTKHHLDEPLKRNNLLFVNNKGESFTRFGIFKMVRKYAVIAHQINPDLVPANLSPMVLDTLGNSLSKPEDRLDLH</sequence>
<dbReference type="EMBL" id="FOSF01000063">
    <property type="protein sequence ID" value="SFK37806.1"/>
    <property type="molecule type" value="Genomic_DNA"/>
</dbReference>
<protein>
    <submittedName>
        <fullName evidence="3">Phage integrase family protein</fullName>
    </submittedName>
</protein>
<evidence type="ECO:0000313" key="4">
    <source>
        <dbReference type="Proteomes" id="UP000243374"/>
    </source>
</evidence>
<feature type="domain" description="Tyr recombinase" evidence="2">
    <location>
        <begin position="1"/>
        <end position="124"/>
    </location>
</feature>
<dbReference type="InterPro" id="IPR011010">
    <property type="entry name" value="DNA_brk_join_enz"/>
</dbReference>
<gene>
    <name evidence="3" type="ORF">SAMN04487865_106318</name>
</gene>
<dbReference type="Gene3D" id="1.10.443.10">
    <property type="entry name" value="Intergrase catalytic core"/>
    <property type="match status" value="1"/>
</dbReference>
<dbReference type="InterPro" id="IPR002104">
    <property type="entry name" value="Integrase_catalytic"/>
</dbReference>
<dbReference type="SUPFAM" id="SSF56349">
    <property type="entry name" value="DNA breaking-rejoining enzymes"/>
    <property type="match status" value="1"/>
</dbReference>
<keyword evidence="4" id="KW-1185">Reference proteome</keyword>
<dbReference type="Proteomes" id="UP000243374">
    <property type="component" value="Unassembled WGS sequence"/>
</dbReference>
<dbReference type="GO" id="GO:0003677">
    <property type="term" value="F:DNA binding"/>
    <property type="evidence" value="ECO:0007669"/>
    <property type="project" value="InterPro"/>
</dbReference>
<evidence type="ECO:0000256" key="1">
    <source>
        <dbReference type="ARBA" id="ARBA00023172"/>
    </source>
</evidence>
<accession>A0A662ZBY1</accession>
<evidence type="ECO:0000259" key="2">
    <source>
        <dbReference type="PROSITE" id="PS51898"/>
    </source>
</evidence>
<organism evidence="3 4">
    <name type="scientific">Succinivibrio dextrinosolvens</name>
    <dbReference type="NCBI Taxonomy" id="83771"/>
    <lineage>
        <taxon>Bacteria</taxon>
        <taxon>Pseudomonadati</taxon>
        <taxon>Pseudomonadota</taxon>
        <taxon>Gammaproteobacteria</taxon>
        <taxon>Aeromonadales</taxon>
        <taxon>Succinivibrionaceae</taxon>
        <taxon>Succinivibrio</taxon>
    </lineage>
</organism>
<proteinExistence type="predicted"/>
<dbReference type="RefSeq" id="WP_164954414.1">
    <property type="nucleotide sequence ID" value="NZ_CP047056.1"/>
</dbReference>
<dbReference type="GO" id="GO:0015074">
    <property type="term" value="P:DNA integration"/>
    <property type="evidence" value="ECO:0007669"/>
    <property type="project" value="InterPro"/>
</dbReference>
<evidence type="ECO:0000313" key="3">
    <source>
        <dbReference type="EMBL" id="SFK37806.1"/>
    </source>
</evidence>
<dbReference type="InterPro" id="IPR013762">
    <property type="entry name" value="Integrase-like_cat_sf"/>
</dbReference>